<keyword evidence="5" id="KW-1185">Reference proteome</keyword>
<evidence type="ECO:0000256" key="1">
    <source>
        <dbReference type="ARBA" id="ARBA00010272"/>
    </source>
</evidence>
<dbReference type="Proteomes" id="UP000245166">
    <property type="component" value="Unassembled WGS sequence"/>
</dbReference>
<feature type="domain" description="Thiamine-binding protein" evidence="3">
    <location>
        <begin position="15"/>
        <end position="100"/>
    </location>
</feature>
<name>A0A2U1ZZZ2_9MICO</name>
<dbReference type="Gene3D" id="3.30.70.930">
    <property type="match status" value="1"/>
</dbReference>
<evidence type="ECO:0000256" key="2">
    <source>
        <dbReference type="SAM" id="MobiDB-lite"/>
    </source>
</evidence>
<evidence type="ECO:0000313" key="5">
    <source>
        <dbReference type="Proteomes" id="UP000245166"/>
    </source>
</evidence>
<proteinExistence type="inferred from homology"/>
<reference evidence="4 5" key="1">
    <citation type="submission" date="2018-03" db="EMBL/GenBank/DDBJ databases">
        <title>Genome assembly of novel Miniimonas species PCH200.</title>
        <authorList>
            <person name="Thakur V."/>
            <person name="Kumar V."/>
            <person name="Singh D."/>
        </authorList>
    </citation>
    <scope>NUCLEOTIDE SEQUENCE [LARGE SCALE GENOMIC DNA]</scope>
    <source>
        <strain evidence="4 5">PCH200</strain>
    </source>
</reference>
<organism evidence="4 5">
    <name type="scientific">Serinibacter arcticus</name>
    <dbReference type="NCBI Taxonomy" id="1655435"/>
    <lineage>
        <taxon>Bacteria</taxon>
        <taxon>Bacillati</taxon>
        <taxon>Actinomycetota</taxon>
        <taxon>Actinomycetes</taxon>
        <taxon>Micrococcales</taxon>
        <taxon>Beutenbergiaceae</taxon>
        <taxon>Serinibacter</taxon>
    </lineage>
</organism>
<dbReference type="SUPFAM" id="SSF89957">
    <property type="entry name" value="MTH1187/YkoF-like"/>
    <property type="match status" value="1"/>
</dbReference>
<dbReference type="InterPro" id="IPR051614">
    <property type="entry name" value="UPF0045_domain"/>
</dbReference>
<dbReference type="Pfam" id="PF01910">
    <property type="entry name" value="Thiamine_BP"/>
    <property type="match status" value="1"/>
</dbReference>
<dbReference type="EMBL" id="PYHR01000002">
    <property type="protein sequence ID" value="PWD52520.1"/>
    <property type="molecule type" value="Genomic_DNA"/>
</dbReference>
<accession>A0A2U1ZZZ2</accession>
<dbReference type="RefSeq" id="WP_109230906.1">
    <property type="nucleotide sequence ID" value="NZ_PYHR01000002.1"/>
</dbReference>
<gene>
    <name evidence="4" type="ORF">C8046_11375</name>
</gene>
<evidence type="ECO:0000259" key="3">
    <source>
        <dbReference type="Pfam" id="PF01910"/>
    </source>
</evidence>
<dbReference type="OrthoDB" id="9793516at2"/>
<sequence>MLIAFSVAPSGSGEVPLDGEDGSVAPAVAAALRVVRASGLPYRLESMFTTLEGEWDECLAVIKAATDAVAAYGSRVSLVMKADIRPGHTGQLTAKVERVESILDADGESVPFTPTADEAPPSGGAGRAG</sequence>
<dbReference type="GO" id="GO:0005829">
    <property type="term" value="C:cytosol"/>
    <property type="evidence" value="ECO:0007669"/>
    <property type="project" value="TreeGrafter"/>
</dbReference>
<evidence type="ECO:0000313" key="4">
    <source>
        <dbReference type="EMBL" id="PWD52520.1"/>
    </source>
</evidence>
<dbReference type="PANTHER" id="PTHR33777:SF1">
    <property type="entry name" value="UPF0045 PROTEIN ECM15"/>
    <property type="match status" value="1"/>
</dbReference>
<comment type="similarity">
    <text evidence="1">Belongs to the UPF0045 family.</text>
</comment>
<dbReference type="InterPro" id="IPR029756">
    <property type="entry name" value="MTH1187/YkoF-like"/>
</dbReference>
<dbReference type="AlphaFoldDB" id="A0A2U1ZZZ2"/>
<feature type="region of interest" description="Disordered" evidence="2">
    <location>
        <begin position="106"/>
        <end position="129"/>
    </location>
</feature>
<dbReference type="PANTHER" id="PTHR33777">
    <property type="entry name" value="UPF0045 PROTEIN ECM15"/>
    <property type="match status" value="1"/>
</dbReference>
<dbReference type="InterPro" id="IPR002767">
    <property type="entry name" value="Thiamine_BP"/>
</dbReference>
<protein>
    <recommendedName>
        <fullName evidence="3">Thiamine-binding protein domain-containing protein</fullName>
    </recommendedName>
</protein>
<comment type="caution">
    <text evidence="4">The sequence shown here is derived from an EMBL/GenBank/DDBJ whole genome shotgun (WGS) entry which is preliminary data.</text>
</comment>